<organism evidence="2 3">
    <name type="scientific">Kazachstania africana (strain ATCC 22294 / BCRC 22015 / CBS 2517 / CECT 1963 / NBRC 1671 / NRRL Y-8276)</name>
    <name type="common">Yeast</name>
    <name type="synonym">Kluyveromyces africanus</name>
    <dbReference type="NCBI Taxonomy" id="1071382"/>
    <lineage>
        <taxon>Eukaryota</taxon>
        <taxon>Fungi</taxon>
        <taxon>Dikarya</taxon>
        <taxon>Ascomycota</taxon>
        <taxon>Saccharomycotina</taxon>
        <taxon>Saccharomycetes</taxon>
        <taxon>Saccharomycetales</taxon>
        <taxon>Saccharomycetaceae</taxon>
        <taxon>Kazachstania</taxon>
    </lineage>
</organism>
<dbReference type="GO" id="GO:0000460">
    <property type="term" value="P:maturation of 5.8S rRNA"/>
    <property type="evidence" value="ECO:0007669"/>
    <property type="project" value="EnsemblFungi"/>
</dbReference>
<proteinExistence type="predicted"/>
<dbReference type="PANTHER" id="PTHR28173:SF1">
    <property type="entry name" value="RIBONUCLEASES P_MRP PROTEIN SUBUNIT POP8"/>
    <property type="match status" value="1"/>
</dbReference>
<protein>
    <recommendedName>
        <fullName evidence="1">Ribonucleases P/MRP subunit Pop8-like domain-containing protein</fullName>
    </recommendedName>
</protein>
<dbReference type="GO" id="GO:0005655">
    <property type="term" value="C:nucleolar ribonuclease P complex"/>
    <property type="evidence" value="ECO:0007669"/>
    <property type="project" value="EnsemblFungi"/>
</dbReference>
<dbReference type="GO" id="GO:0004526">
    <property type="term" value="F:ribonuclease P activity"/>
    <property type="evidence" value="ECO:0007669"/>
    <property type="project" value="EnsemblFungi"/>
</dbReference>
<dbReference type="GO" id="GO:0001682">
    <property type="term" value="P:tRNA 5'-leader removal"/>
    <property type="evidence" value="ECO:0007669"/>
    <property type="project" value="EnsemblFungi"/>
</dbReference>
<dbReference type="RefSeq" id="XP_003956410.1">
    <property type="nucleotide sequence ID" value="XM_003956361.1"/>
</dbReference>
<sequence>MVGQTKFSKEWIFLKVLLTSRDENFDSEVQLDLLTWKQWVNNALRRSYGIFGEGLEYYFMNQEQKIAFFKVNSKDEEQFSSAIATYTSTDELVGSPLVASIIQKTSRLSDLECNKDDELWMRREEEELEF</sequence>
<dbReference type="InterPro" id="IPR049128">
    <property type="entry name" value="Pop8-like_dom"/>
</dbReference>
<dbReference type="GeneID" id="13885194"/>
<dbReference type="GO" id="GO:0000171">
    <property type="term" value="F:ribonuclease MRP activity"/>
    <property type="evidence" value="ECO:0007669"/>
    <property type="project" value="EnsemblFungi"/>
</dbReference>
<keyword evidence="3" id="KW-1185">Reference proteome</keyword>
<reference evidence="2 3" key="1">
    <citation type="journal article" date="2011" name="Proc. Natl. Acad. Sci. U.S.A.">
        <title>Evolutionary erosion of yeast sex chromosomes by mating-type switching accidents.</title>
        <authorList>
            <person name="Gordon J.L."/>
            <person name="Armisen D."/>
            <person name="Proux-Wera E."/>
            <person name="Oheigeartaigh S.S."/>
            <person name="Byrne K.P."/>
            <person name="Wolfe K.H."/>
        </authorList>
    </citation>
    <scope>NUCLEOTIDE SEQUENCE [LARGE SCALE GENOMIC DNA]</scope>
    <source>
        <strain evidence="3">ATCC 22294 / BCRC 22015 / CBS 2517 / CECT 1963 / NBRC 1671 / NRRL Y-8276</strain>
    </source>
</reference>
<evidence type="ECO:0000313" key="3">
    <source>
        <dbReference type="Proteomes" id="UP000005220"/>
    </source>
</evidence>
<dbReference type="GO" id="GO:0000294">
    <property type="term" value="P:nuclear-transcribed mRNA catabolic process, RNase MRP-dependent"/>
    <property type="evidence" value="ECO:0007669"/>
    <property type="project" value="EnsemblFungi"/>
</dbReference>
<dbReference type="FunCoup" id="H2ASC5">
    <property type="interactions" value="137"/>
</dbReference>
<accession>H2ASC5</accession>
<gene>
    <name evidence="2" type="primary">KAFR0C02820</name>
    <name evidence="2" type="ORF">KAFR_0C02820</name>
</gene>
<dbReference type="GO" id="GO:0005829">
    <property type="term" value="C:cytosol"/>
    <property type="evidence" value="ECO:0007669"/>
    <property type="project" value="EnsemblFungi"/>
</dbReference>
<dbReference type="PANTHER" id="PTHR28173">
    <property type="entry name" value="RIBONUCLEASES P/MRP PROTEIN SUBUNIT POP8"/>
    <property type="match status" value="1"/>
</dbReference>
<evidence type="ECO:0000313" key="2">
    <source>
        <dbReference type="EMBL" id="CCF57275.1"/>
    </source>
</evidence>
<dbReference type="Proteomes" id="UP000005220">
    <property type="component" value="Chromosome 3"/>
</dbReference>
<name>H2ASC5_KAZAF</name>
<dbReference type="GO" id="GO:0000172">
    <property type="term" value="C:ribonuclease MRP complex"/>
    <property type="evidence" value="ECO:0007669"/>
    <property type="project" value="EnsemblFungi"/>
</dbReference>
<dbReference type="AlphaFoldDB" id="H2ASC5"/>
<dbReference type="OrthoDB" id="4056858at2759"/>
<dbReference type="InterPro" id="IPR020347">
    <property type="entry name" value="Pop8"/>
</dbReference>
<feature type="domain" description="Ribonucleases P/MRP subunit Pop8-like" evidence="1">
    <location>
        <begin position="10"/>
        <end position="86"/>
    </location>
</feature>
<dbReference type="EMBL" id="HE650823">
    <property type="protein sequence ID" value="CCF57275.1"/>
    <property type="molecule type" value="Genomic_DNA"/>
</dbReference>
<evidence type="ECO:0000259" key="1">
    <source>
        <dbReference type="Pfam" id="PF20976"/>
    </source>
</evidence>
<dbReference type="GO" id="GO:0034965">
    <property type="term" value="P:intronic box C/D snoRNA processing"/>
    <property type="evidence" value="ECO:0007669"/>
    <property type="project" value="EnsemblFungi"/>
</dbReference>
<dbReference type="HOGENOM" id="CLU_153352_0_0_1"/>
<dbReference type="eggNOG" id="ENOG502SCWV">
    <property type="taxonomic scope" value="Eukaryota"/>
</dbReference>
<dbReference type="InParanoid" id="H2ASC5"/>
<dbReference type="STRING" id="1071382.H2ASC5"/>
<dbReference type="Pfam" id="PF20976">
    <property type="entry name" value="Pop8"/>
    <property type="match status" value="1"/>
</dbReference>
<dbReference type="KEGG" id="kaf:KAFR_0C02820"/>